<dbReference type="AlphaFoldDB" id="A0AAD5EJ77"/>
<keyword evidence="5 9" id="KW-0067">ATP-binding</keyword>
<dbReference type="FunFam" id="3.40.50.20:FF:000010">
    <property type="entry name" value="Propionyl-CoA carboxylase subunit alpha"/>
    <property type="match status" value="1"/>
</dbReference>
<dbReference type="Pfam" id="PF02786">
    <property type="entry name" value="CPSase_L_D2"/>
    <property type="match status" value="1"/>
</dbReference>
<evidence type="ECO:0000256" key="3">
    <source>
        <dbReference type="ARBA" id="ARBA00022598"/>
    </source>
</evidence>
<accession>A0AAD5EJ77</accession>
<dbReference type="SUPFAM" id="SSF51246">
    <property type="entry name" value="Rudiment single hybrid motif"/>
    <property type="match status" value="1"/>
</dbReference>
<keyword evidence="8" id="KW-0092">Biotin</keyword>
<dbReference type="SUPFAM" id="SSF56059">
    <property type="entry name" value="Glutathione synthetase ATP-binding domain-like"/>
    <property type="match status" value="1"/>
</dbReference>
<reference evidence="13" key="1">
    <citation type="submission" date="2021-06" db="EMBL/GenBank/DDBJ databases">
        <authorList>
            <consortium name="DOE Joint Genome Institute"/>
            <person name="Mondo S.J."/>
            <person name="Amses K.R."/>
            <person name="Simmons D.R."/>
            <person name="Longcore J.E."/>
            <person name="Seto K."/>
            <person name="Alves G.H."/>
            <person name="Bonds A.E."/>
            <person name="Quandt C.A."/>
            <person name="Davis W.J."/>
            <person name="Chang Y."/>
            <person name="Letcher P.M."/>
            <person name="Powell M.J."/>
            <person name="Kuo A."/>
            <person name="Labutti K."/>
            <person name="Pangilinan J."/>
            <person name="Andreopoulos W."/>
            <person name="Tritt A."/>
            <person name="Riley R."/>
            <person name="Hundley H."/>
            <person name="Johnson J."/>
            <person name="Lipzen A."/>
            <person name="Barry K."/>
            <person name="Berbee M.L."/>
            <person name="Buchler N.E."/>
            <person name="Grigoriev I.V."/>
            <person name="Spatafora J.W."/>
            <person name="Stajich J.E."/>
            <person name="James T.Y."/>
        </authorList>
    </citation>
    <scope>NUCLEOTIDE SEQUENCE</scope>
    <source>
        <strain evidence="13">AG</strain>
    </source>
</reference>
<dbReference type="InterPro" id="IPR005479">
    <property type="entry name" value="CPAse_ATP-bd"/>
</dbReference>
<evidence type="ECO:0008006" key="15">
    <source>
        <dbReference type="Google" id="ProtNLM"/>
    </source>
</evidence>
<dbReference type="PROSITE" id="PS50975">
    <property type="entry name" value="ATP_GRASP"/>
    <property type="match status" value="1"/>
</dbReference>
<dbReference type="Pfam" id="PF02785">
    <property type="entry name" value="Biotin_carb_C"/>
    <property type="match status" value="1"/>
</dbReference>
<dbReference type="InterPro" id="IPR050856">
    <property type="entry name" value="Biotin_carboxylase_complex"/>
</dbReference>
<dbReference type="Proteomes" id="UP001206595">
    <property type="component" value="Unassembled WGS sequence"/>
</dbReference>
<keyword evidence="4 9" id="KW-0547">Nucleotide-binding</keyword>
<comment type="subcellular location">
    <subcellularLocation>
        <location evidence="2">Mitochondrion matrix</location>
    </subcellularLocation>
</comment>
<evidence type="ECO:0000256" key="2">
    <source>
        <dbReference type="ARBA" id="ARBA00004305"/>
    </source>
</evidence>
<dbReference type="SMART" id="SM00878">
    <property type="entry name" value="Biotin_carb_C"/>
    <property type="match status" value="1"/>
</dbReference>
<evidence type="ECO:0000256" key="7">
    <source>
        <dbReference type="ARBA" id="ARBA00023128"/>
    </source>
</evidence>
<keyword evidence="7" id="KW-0496">Mitochondrion</keyword>
<dbReference type="PROSITE" id="PS50979">
    <property type="entry name" value="BC"/>
    <property type="match status" value="1"/>
</dbReference>
<dbReference type="Gene3D" id="3.30.700.40">
    <property type="match status" value="1"/>
</dbReference>
<name>A0AAD5EJ77_UMBRA</name>
<evidence type="ECO:0000313" key="14">
    <source>
        <dbReference type="Proteomes" id="UP001206595"/>
    </source>
</evidence>
<dbReference type="PROSITE" id="PS50968">
    <property type="entry name" value="BIOTINYL_LIPOYL"/>
    <property type="match status" value="1"/>
</dbReference>
<evidence type="ECO:0000256" key="4">
    <source>
        <dbReference type="ARBA" id="ARBA00022741"/>
    </source>
</evidence>
<evidence type="ECO:0000256" key="8">
    <source>
        <dbReference type="ARBA" id="ARBA00023267"/>
    </source>
</evidence>
<dbReference type="Gene3D" id="3.30.470.20">
    <property type="entry name" value="ATP-grasp fold, B domain"/>
    <property type="match status" value="1"/>
</dbReference>
<dbReference type="SUPFAM" id="SSF52440">
    <property type="entry name" value="PreATP-grasp domain"/>
    <property type="match status" value="1"/>
</dbReference>
<dbReference type="InterPro" id="IPR011761">
    <property type="entry name" value="ATP-grasp"/>
</dbReference>
<comment type="cofactor">
    <cofactor evidence="1">
        <name>biotin</name>
        <dbReference type="ChEBI" id="CHEBI:57586"/>
    </cofactor>
</comment>
<dbReference type="InterPro" id="IPR005482">
    <property type="entry name" value="Biotin_COase_C"/>
</dbReference>
<evidence type="ECO:0000259" key="12">
    <source>
        <dbReference type="PROSITE" id="PS50979"/>
    </source>
</evidence>
<gene>
    <name evidence="13" type="ORF">K450DRAFT_222870</name>
</gene>
<feature type="domain" description="ATP-grasp" evidence="11">
    <location>
        <begin position="164"/>
        <end position="362"/>
    </location>
</feature>
<dbReference type="EMBL" id="MU620896">
    <property type="protein sequence ID" value="KAI8583285.1"/>
    <property type="molecule type" value="Genomic_DNA"/>
</dbReference>
<dbReference type="GeneID" id="75911319"/>
<evidence type="ECO:0000259" key="11">
    <source>
        <dbReference type="PROSITE" id="PS50975"/>
    </source>
</evidence>
<evidence type="ECO:0000256" key="1">
    <source>
        <dbReference type="ARBA" id="ARBA00001953"/>
    </source>
</evidence>
<dbReference type="PROSITE" id="PS00867">
    <property type="entry name" value="CPSASE_2"/>
    <property type="match status" value="1"/>
</dbReference>
<organism evidence="13 14">
    <name type="scientific">Umbelopsis ramanniana AG</name>
    <dbReference type="NCBI Taxonomy" id="1314678"/>
    <lineage>
        <taxon>Eukaryota</taxon>
        <taxon>Fungi</taxon>
        <taxon>Fungi incertae sedis</taxon>
        <taxon>Mucoromycota</taxon>
        <taxon>Mucoromycotina</taxon>
        <taxon>Umbelopsidomycetes</taxon>
        <taxon>Umbelopsidales</taxon>
        <taxon>Umbelopsidaceae</taxon>
        <taxon>Umbelopsis</taxon>
    </lineage>
</organism>
<dbReference type="Pfam" id="PF00364">
    <property type="entry name" value="Biotin_lipoyl"/>
    <property type="match status" value="1"/>
</dbReference>
<dbReference type="InterPro" id="IPR011053">
    <property type="entry name" value="Single_hybrid_motif"/>
</dbReference>
<dbReference type="InterPro" id="IPR011054">
    <property type="entry name" value="Rudment_hybrid_motif"/>
</dbReference>
<evidence type="ECO:0000259" key="10">
    <source>
        <dbReference type="PROSITE" id="PS50968"/>
    </source>
</evidence>
<dbReference type="FunFam" id="3.30.1490.20:FF:000003">
    <property type="entry name" value="acetyl-CoA carboxylase isoform X1"/>
    <property type="match status" value="1"/>
</dbReference>
<dbReference type="Gene3D" id="2.40.50.100">
    <property type="match status" value="1"/>
</dbReference>
<keyword evidence="6" id="KW-0809">Transit peptide</keyword>
<proteinExistence type="predicted"/>
<dbReference type="GO" id="GO:0005524">
    <property type="term" value="F:ATP binding"/>
    <property type="evidence" value="ECO:0007669"/>
    <property type="project" value="UniProtKB-UniRule"/>
</dbReference>
<feature type="domain" description="Biotin carboxylation" evidence="12">
    <location>
        <begin position="45"/>
        <end position="492"/>
    </location>
</feature>
<evidence type="ECO:0000256" key="6">
    <source>
        <dbReference type="ARBA" id="ARBA00022946"/>
    </source>
</evidence>
<dbReference type="Gene3D" id="3.30.1490.20">
    <property type="entry name" value="ATP-grasp fold, A domain"/>
    <property type="match status" value="1"/>
</dbReference>
<dbReference type="GO" id="GO:0046872">
    <property type="term" value="F:metal ion binding"/>
    <property type="evidence" value="ECO:0007669"/>
    <property type="project" value="InterPro"/>
</dbReference>
<dbReference type="InterPro" id="IPR013815">
    <property type="entry name" value="ATP_grasp_subdomain_1"/>
</dbReference>
<dbReference type="GO" id="GO:0004485">
    <property type="term" value="F:methylcrotonoyl-CoA carboxylase activity"/>
    <property type="evidence" value="ECO:0007669"/>
    <property type="project" value="TreeGrafter"/>
</dbReference>
<dbReference type="RefSeq" id="XP_051448289.1">
    <property type="nucleotide sequence ID" value="XM_051585971.1"/>
</dbReference>
<dbReference type="Pfam" id="PF00289">
    <property type="entry name" value="Biotin_carb_N"/>
    <property type="match status" value="1"/>
</dbReference>
<comment type="caution">
    <text evidence="13">The sequence shown here is derived from an EMBL/GenBank/DDBJ whole genome shotgun (WGS) entry which is preliminary data.</text>
</comment>
<dbReference type="InterPro" id="IPR011764">
    <property type="entry name" value="Biotin_carboxylation_dom"/>
</dbReference>
<dbReference type="InterPro" id="IPR005481">
    <property type="entry name" value="BC-like_N"/>
</dbReference>
<dbReference type="SUPFAM" id="SSF51230">
    <property type="entry name" value="Single hybrid motif"/>
    <property type="match status" value="1"/>
</dbReference>
<evidence type="ECO:0000313" key="13">
    <source>
        <dbReference type="EMBL" id="KAI8583285.1"/>
    </source>
</evidence>
<reference evidence="13" key="2">
    <citation type="journal article" date="2022" name="Proc. Natl. Acad. Sci. U.S.A.">
        <title>Diploid-dominant life cycles characterize the early evolution of Fungi.</title>
        <authorList>
            <person name="Amses K.R."/>
            <person name="Simmons D.R."/>
            <person name="Longcore J.E."/>
            <person name="Mondo S.J."/>
            <person name="Seto K."/>
            <person name="Jeronimo G.H."/>
            <person name="Bonds A.E."/>
            <person name="Quandt C.A."/>
            <person name="Davis W.J."/>
            <person name="Chang Y."/>
            <person name="Federici B.A."/>
            <person name="Kuo A."/>
            <person name="LaButti K."/>
            <person name="Pangilinan J."/>
            <person name="Andreopoulos W."/>
            <person name="Tritt A."/>
            <person name="Riley R."/>
            <person name="Hundley H."/>
            <person name="Johnson J."/>
            <person name="Lipzen A."/>
            <person name="Barry K."/>
            <person name="Lang B.F."/>
            <person name="Cuomo C.A."/>
            <person name="Buchler N.E."/>
            <person name="Grigoriev I.V."/>
            <person name="Spatafora J.W."/>
            <person name="Stajich J.E."/>
            <person name="James T.Y."/>
        </authorList>
    </citation>
    <scope>NUCLEOTIDE SEQUENCE</scope>
    <source>
        <strain evidence="13">AG</strain>
    </source>
</reference>
<evidence type="ECO:0000256" key="5">
    <source>
        <dbReference type="ARBA" id="ARBA00022840"/>
    </source>
</evidence>
<keyword evidence="3" id="KW-0436">Ligase</keyword>
<keyword evidence="14" id="KW-1185">Reference proteome</keyword>
<evidence type="ECO:0000256" key="9">
    <source>
        <dbReference type="PROSITE-ProRule" id="PRU00409"/>
    </source>
</evidence>
<dbReference type="GO" id="GO:0005759">
    <property type="term" value="C:mitochondrial matrix"/>
    <property type="evidence" value="ECO:0007669"/>
    <property type="project" value="UniProtKB-SubCell"/>
</dbReference>
<dbReference type="PANTHER" id="PTHR18866:SF33">
    <property type="entry name" value="METHYLCROTONOYL-COA CARBOXYLASE SUBUNIT ALPHA, MITOCHONDRIAL-RELATED"/>
    <property type="match status" value="1"/>
</dbReference>
<dbReference type="PANTHER" id="PTHR18866">
    <property type="entry name" value="CARBOXYLASE:PYRUVATE/ACETYL-COA/PROPIONYL-COA CARBOXYLASE"/>
    <property type="match status" value="1"/>
</dbReference>
<sequence length="721" mass="80159">MFKQRLYTSFICISSQPIRVRPTVLRIATWKQQGYWYSTQLGWFSFLSRCFVENREIACRVMRTAKDLGIKTVAVYSEADANAQHVKLADESYLIGPAASALSYLDTEKILAVAKQSGAQAIHPGYGFLSENADFADRVQRENLVFIGPPGSAMRSMGSKSESKYIMEDAGVPVVPGYHGENQDPKFLMEQADKIGYPVLIKAIKGGGGKGMRIVNRPQDFLEMLESSKRESIKSFGDDKVLVEKYLVRPRHVEVQVFADTHGNTVHLFERDCSVQRRHQKVIEEAPAPGLSEEIRAELGAKAVAAAKAVGYVNAGTVEFIMDNIDKKFYFMEMNTRLQVEHPVTEMVTNTDLVRWQLEVASGNTLPLTQDQLKLTGHAFEARVYAENPNNNFLPDTGPLLRVHTPEVSKNVRLETGFIEGDEVSVHYDPMIAKLVVRGEDRNDALRILRRALDSYNIVGLNTNISFIKTLAEHPEFIKGEVETGFIQQYEKDLLHLTPQVDPNTLALAAHAIAVKEKTEQKVNPNDPFTPWSTLPQPFRVNGGTSRTITLHVNDSEFDVILDSEPHAYPKLSNIRIVDKKTNEEISQIRSDDPSVDEDGMLVATLDGRRYKVNAVVEGDNVDVFAETGRSTFTIPTPSYLTAGAADAVGSVKTPMPCKISQVLVKPGDKVEKDAPLVILEAMKMEHIIRSPFSGTIDQVLYALGDMVAENKSLVTFAGEK</sequence>
<dbReference type="FunFam" id="2.40.50.100:FF:000003">
    <property type="entry name" value="Acetyl-CoA carboxylase biotin carboxyl carrier protein"/>
    <property type="match status" value="1"/>
</dbReference>
<dbReference type="InterPro" id="IPR000089">
    <property type="entry name" value="Biotin_lipoyl"/>
</dbReference>
<dbReference type="CDD" id="cd06850">
    <property type="entry name" value="biotinyl_domain"/>
    <property type="match status" value="1"/>
</dbReference>
<dbReference type="FunFam" id="3.30.470.20:FF:000028">
    <property type="entry name" value="Methylcrotonoyl-CoA carboxylase subunit alpha, mitochondrial"/>
    <property type="match status" value="1"/>
</dbReference>
<dbReference type="Gene3D" id="3.40.50.20">
    <property type="match status" value="1"/>
</dbReference>
<protein>
    <recommendedName>
        <fullName evidence="15">Methylcrotonoyl-CoA carboxylase subunit alpha, mitochondrial</fullName>
    </recommendedName>
</protein>
<dbReference type="InterPro" id="IPR016185">
    <property type="entry name" value="PreATP-grasp_dom_sf"/>
</dbReference>
<feature type="domain" description="Lipoyl-binding" evidence="10">
    <location>
        <begin position="632"/>
        <end position="718"/>
    </location>
</feature>